<name>A0A7Z2T322_9VIBR</name>
<evidence type="ECO:0000313" key="6">
    <source>
        <dbReference type="Proteomes" id="UP000464262"/>
    </source>
</evidence>
<dbReference type="PRINTS" id="PR01607">
    <property type="entry name" value="APYRASEFAMLY"/>
</dbReference>
<feature type="domain" description="5'-Nucleotidase C-terminal" evidence="4">
    <location>
        <begin position="448"/>
        <end position="580"/>
    </location>
</feature>
<dbReference type="GO" id="GO:0030288">
    <property type="term" value="C:outer membrane-bounded periplasmic space"/>
    <property type="evidence" value="ECO:0007669"/>
    <property type="project" value="TreeGrafter"/>
</dbReference>
<keyword evidence="1" id="KW-0732">Signal</keyword>
<dbReference type="InterPro" id="IPR004843">
    <property type="entry name" value="Calcineurin-like_PHP"/>
</dbReference>
<evidence type="ECO:0000256" key="2">
    <source>
        <dbReference type="RuleBase" id="RU362119"/>
    </source>
</evidence>
<dbReference type="InterPro" id="IPR029052">
    <property type="entry name" value="Metallo-depent_PP-like"/>
</dbReference>
<keyword evidence="2" id="KW-0378">Hydrolase</keyword>
<gene>
    <name evidence="5" type="ORF">GT360_07880</name>
</gene>
<evidence type="ECO:0000259" key="3">
    <source>
        <dbReference type="Pfam" id="PF00149"/>
    </source>
</evidence>
<dbReference type="Gene3D" id="3.60.21.10">
    <property type="match status" value="1"/>
</dbReference>
<keyword evidence="2" id="KW-0547">Nucleotide-binding</keyword>
<dbReference type="InterPro" id="IPR006179">
    <property type="entry name" value="5_nucleotidase/apyrase"/>
</dbReference>
<dbReference type="AlphaFoldDB" id="A0A7Z2T322"/>
<dbReference type="GO" id="GO:0000166">
    <property type="term" value="F:nucleotide binding"/>
    <property type="evidence" value="ECO:0007669"/>
    <property type="project" value="UniProtKB-KW"/>
</dbReference>
<dbReference type="PANTHER" id="PTHR11575">
    <property type="entry name" value="5'-NUCLEOTIDASE-RELATED"/>
    <property type="match status" value="1"/>
</dbReference>
<dbReference type="GO" id="GO:0009166">
    <property type="term" value="P:nucleotide catabolic process"/>
    <property type="evidence" value="ECO:0007669"/>
    <property type="project" value="InterPro"/>
</dbReference>
<dbReference type="KEGG" id="vas:GT360_07880"/>
<dbReference type="Pfam" id="PF02872">
    <property type="entry name" value="5_nucleotid_C"/>
    <property type="match status" value="1"/>
</dbReference>
<accession>A0A7Z2T322</accession>
<dbReference type="PROSITE" id="PS51257">
    <property type="entry name" value="PROKAR_LIPOPROTEIN"/>
    <property type="match status" value="1"/>
</dbReference>
<dbReference type="SUPFAM" id="SSF56300">
    <property type="entry name" value="Metallo-dependent phosphatases"/>
    <property type="match status" value="1"/>
</dbReference>
<dbReference type="GO" id="GO:0008253">
    <property type="term" value="F:5'-nucleotidase activity"/>
    <property type="evidence" value="ECO:0007669"/>
    <property type="project" value="TreeGrafter"/>
</dbReference>
<dbReference type="InterPro" id="IPR036907">
    <property type="entry name" value="5'-Nucleotdase_C_sf"/>
</dbReference>
<keyword evidence="6" id="KW-1185">Reference proteome</keyword>
<dbReference type="InterPro" id="IPR008334">
    <property type="entry name" value="5'-Nucleotdase_C"/>
</dbReference>
<dbReference type="Gene3D" id="3.90.780.10">
    <property type="entry name" value="5'-Nucleotidase, C-terminal domain"/>
    <property type="match status" value="1"/>
</dbReference>
<evidence type="ECO:0000256" key="1">
    <source>
        <dbReference type="ARBA" id="ARBA00022729"/>
    </source>
</evidence>
<dbReference type="SUPFAM" id="SSF55816">
    <property type="entry name" value="5'-nucleotidase (syn. UDP-sugar hydrolase), C-terminal domain"/>
    <property type="match status" value="1"/>
</dbReference>
<feature type="domain" description="Calcineurin-like phosphoesterase" evidence="3">
    <location>
        <begin position="34"/>
        <end position="274"/>
    </location>
</feature>
<organism evidence="5 6">
    <name type="scientific">Vibrio astriarenae</name>
    <dbReference type="NCBI Taxonomy" id="1481923"/>
    <lineage>
        <taxon>Bacteria</taxon>
        <taxon>Pseudomonadati</taxon>
        <taxon>Pseudomonadota</taxon>
        <taxon>Gammaproteobacteria</taxon>
        <taxon>Vibrionales</taxon>
        <taxon>Vibrionaceae</taxon>
        <taxon>Vibrio</taxon>
    </lineage>
</organism>
<dbReference type="Proteomes" id="UP000464262">
    <property type="component" value="Chromosome 1"/>
</dbReference>
<sequence length="668" mass="73137">MKKSLLVTAVALGLAGCNSSSDPVYVAPDESFDMSIAHVNDTHSSFDEVKSSFMNDYLLQGKPVYTSFGGHPRLLEAANFYREQAEEQDRSMLFLHGGDAWQGSAYFKLNKGQMNADILSRMGLDAMAMGNHEFDLDNATLASFLNKVNFPVLGANMDVSADSDLNNAKNLHPYALFAFDGNEKERVSLNNLPSDKHVVAVVGVVLEDMPSISPEVGDVSFSAEVSTTQKVVNDLKAKGINKIILLTHLGLERDINIAKNVNGVDVIVGGHSHTFMGDFTELGWANNPEYAQLVSNPDGGVTCIVQAGEKAQAIGHANVQFDEQGNIATCSGGNTLLSSDKFYNDATREDALDTGDEWAVQGFIAAHDFIEITDEDADLRSHIDENYKPELEEAYGDMITYVPQELVHERRPNDGGTDEHGSQVAPLVGEGWLYWANQKDVLEATGFSKVDIALVGAGGVRNSLEQGDLLEGHISLELLPFSNYLSIVELSGSDIRNLIESTVTTSLKDSEHMGKFPYVAGMRYTFDETIAEESGELSVFQVQTFSSDGEIEWVNIDDDQNYVVTTTNYNANGNDNWDAMYEAQANSANRYDVVIKNDTSVEAYKVERVEKDGDSLKAIYTESAPDCDSEALTCNTDALAVIEYFDAEKDVLEAQDEPLVTLNLLERD</sequence>
<reference evidence="5 6" key="1">
    <citation type="submission" date="2020-01" db="EMBL/GenBank/DDBJ databases">
        <title>Whole genome and functional gene identification of agarase of Vibrio HN897.</title>
        <authorList>
            <person name="Liu Y."/>
            <person name="Zhao Z."/>
        </authorList>
    </citation>
    <scope>NUCLEOTIDE SEQUENCE [LARGE SCALE GENOMIC DNA]</scope>
    <source>
        <strain evidence="5 6">HN897</strain>
    </source>
</reference>
<evidence type="ECO:0000313" key="5">
    <source>
        <dbReference type="EMBL" id="QIA63441.1"/>
    </source>
</evidence>
<comment type="similarity">
    <text evidence="2">Belongs to the 5'-nucleotidase family.</text>
</comment>
<dbReference type="EMBL" id="CP047475">
    <property type="protein sequence ID" value="QIA63441.1"/>
    <property type="molecule type" value="Genomic_DNA"/>
</dbReference>
<dbReference type="GO" id="GO:0008768">
    <property type="term" value="F:UDP-sugar diphosphatase activity"/>
    <property type="evidence" value="ECO:0007669"/>
    <property type="project" value="TreeGrafter"/>
</dbReference>
<dbReference type="RefSeq" id="WP_164648335.1">
    <property type="nucleotide sequence ID" value="NZ_CP047475.1"/>
</dbReference>
<dbReference type="Pfam" id="PF00149">
    <property type="entry name" value="Metallophos"/>
    <property type="match status" value="1"/>
</dbReference>
<proteinExistence type="inferred from homology"/>
<protein>
    <submittedName>
        <fullName evidence="5">Bifunctional metallophosphatase/5'-nucleotidase</fullName>
    </submittedName>
</protein>
<dbReference type="PANTHER" id="PTHR11575:SF24">
    <property type="entry name" value="5'-NUCLEOTIDASE"/>
    <property type="match status" value="1"/>
</dbReference>
<evidence type="ECO:0000259" key="4">
    <source>
        <dbReference type="Pfam" id="PF02872"/>
    </source>
</evidence>